<comment type="subcellular location">
    <subcellularLocation>
        <location evidence="2">Cell envelope</location>
    </subcellularLocation>
</comment>
<evidence type="ECO:0000313" key="10">
    <source>
        <dbReference type="EMBL" id="MBE9399295.1"/>
    </source>
</evidence>
<accession>A0A8J7FD37</accession>
<evidence type="ECO:0000256" key="7">
    <source>
        <dbReference type="ARBA" id="ARBA00023049"/>
    </source>
</evidence>
<evidence type="ECO:0000256" key="8">
    <source>
        <dbReference type="SAM" id="MobiDB-lite"/>
    </source>
</evidence>
<dbReference type="InterPro" id="IPR016047">
    <property type="entry name" value="M23ase_b-sheet_dom"/>
</dbReference>
<dbReference type="PANTHER" id="PTHR21666:SF288">
    <property type="entry name" value="CELL DIVISION PROTEIN YTFB"/>
    <property type="match status" value="1"/>
</dbReference>
<dbReference type="GO" id="GO:0030313">
    <property type="term" value="C:cell envelope"/>
    <property type="evidence" value="ECO:0007669"/>
    <property type="project" value="UniProtKB-SubCell"/>
</dbReference>
<comment type="cofactor">
    <cofactor evidence="1">
        <name>Zn(2+)</name>
        <dbReference type="ChEBI" id="CHEBI:29105"/>
    </cofactor>
</comment>
<dbReference type="Pfam" id="PF19425">
    <property type="entry name" value="Csd3_N2"/>
    <property type="match status" value="1"/>
</dbReference>
<evidence type="ECO:0000256" key="4">
    <source>
        <dbReference type="ARBA" id="ARBA00022723"/>
    </source>
</evidence>
<dbReference type="RefSeq" id="WP_193954988.1">
    <property type="nucleotide sequence ID" value="NZ_JADEYS010000024.1"/>
</dbReference>
<reference evidence="10" key="1">
    <citation type="submission" date="2020-10" db="EMBL/GenBank/DDBJ databases">
        <title>Bacterium isolated from coastal waters sediment.</title>
        <authorList>
            <person name="Chen R.-J."/>
            <person name="Lu D.-C."/>
            <person name="Zhu K.-L."/>
            <person name="Du Z.-J."/>
        </authorList>
    </citation>
    <scope>NUCLEOTIDE SEQUENCE</scope>
    <source>
        <strain evidence="10">N1Y112</strain>
    </source>
</reference>
<sequence length="468" mass="51731">MLKDQLRRFKGRFPTIHLIAACLCASIIGLTLTLLPSEEVSATRTTQQLNLPKQTRESLPLPDTRSTSLPAVQPLQAKLEIPTPVTHATPAVSTPKAAPAVDDNWVSYTIGKGDTLSSLFSKAGLSSQDVYSVTNASRHNKGLSRIYPGQEISFLIENDELKKLRLIRSKLVSTQIEKTENGYVSQIIERKPEIQHRYASGVINSSLFVDAEKAGLSNRMIMSLASIFGWDVDFALDIRQGDSFSVIYEERFLDGKMIGEGNIIAAQFTNQGRLVTALRFTDSNGTSSYYTPNGKSMRKAFLRTPVDFARISSRFNLKRKHPVLNRIRAHKGTDYAARTGTPIKASGDGKIIWRGTKGGFGRAVIIQHGSNITTLYAHMSKYRKGQRSGSRVKQGDIIGYVGQSGLASGPHLHYEFRLNGVHKNPMRVKFPNAAPIPKKERPAFKAVAATLMTQLESYRTTQVAVLQQ</sequence>
<protein>
    <submittedName>
        <fullName evidence="10">Peptidoglycan DD-metalloendopeptidase family protein</fullName>
    </submittedName>
</protein>
<dbReference type="EMBL" id="JADEYS010000024">
    <property type="protein sequence ID" value="MBE9399295.1"/>
    <property type="molecule type" value="Genomic_DNA"/>
</dbReference>
<keyword evidence="7" id="KW-0482">Metalloprotease</keyword>
<dbReference type="Gene3D" id="2.70.70.10">
    <property type="entry name" value="Glucose Permease (Domain IIA)"/>
    <property type="match status" value="1"/>
</dbReference>
<feature type="region of interest" description="Disordered" evidence="8">
    <location>
        <begin position="44"/>
        <end position="67"/>
    </location>
</feature>
<dbReference type="InterPro" id="IPR050570">
    <property type="entry name" value="Cell_wall_metabolism_enzyme"/>
</dbReference>
<dbReference type="InterPro" id="IPR011055">
    <property type="entry name" value="Dup_hybrid_motif"/>
</dbReference>
<dbReference type="SUPFAM" id="SSF51261">
    <property type="entry name" value="Duplicated hybrid motif"/>
    <property type="match status" value="1"/>
</dbReference>
<keyword evidence="6" id="KW-0862">Zinc</keyword>
<dbReference type="Pfam" id="PF01551">
    <property type="entry name" value="Peptidase_M23"/>
    <property type="match status" value="1"/>
</dbReference>
<dbReference type="Gene3D" id="3.10.450.350">
    <property type="match status" value="2"/>
</dbReference>
<dbReference type="PANTHER" id="PTHR21666">
    <property type="entry name" value="PEPTIDASE-RELATED"/>
    <property type="match status" value="1"/>
</dbReference>
<evidence type="ECO:0000256" key="2">
    <source>
        <dbReference type="ARBA" id="ARBA00004196"/>
    </source>
</evidence>
<dbReference type="Pfam" id="PF04225">
    <property type="entry name" value="LysM_OapA"/>
    <property type="match status" value="1"/>
</dbReference>
<gene>
    <name evidence="10" type="ORF">IOQ59_18700</name>
</gene>
<dbReference type="GO" id="GO:0046872">
    <property type="term" value="F:metal ion binding"/>
    <property type="evidence" value="ECO:0007669"/>
    <property type="project" value="UniProtKB-KW"/>
</dbReference>
<proteinExistence type="predicted"/>
<dbReference type="InterPro" id="IPR007340">
    <property type="entry name" value="LysM_Opacity-associatedA"/>
</dbReference>
<feature type="domain" description="LysM" evidence="9">
    <location>
        <begin position="106"/>
        <end position="154"/>
    </location>
</feature>
<dbReference type="InterPro" id="IPR045834">
    <property type="entry name" value="Csd3_N2"/>
</dbReference>
<evidence type="ECO:0000256" key="3">
    <source>
        <dbReference type="ARBA" id="ARBA00022670"/>
    </source>
</evidence>
<dbReference type="CDD" id="cd00118">
    <property type="entry name" value="LysM"/>
    <property type="match status" value="1"/>
</dbReference>
<dbReference type="GO" id="GO:0004222">
    <property type="term" value="F:metalloendopeptidase activity"/>
    <property type="evidence" value="ECO:0007669"/>
    <property type="project" value="TreeGrafter"/>
</dbReference>
<dbReference type="InterPro" id="IPR018392">
    <property type="entry name" value="LysM"/>
</dbReference>
<dbReference type="Proteomes" id="UP000640333">
    <property type="component" value="Unassembled WGS sequence"/>
</dbReference>
<evidence type="ECO:0000313" key="11">
    <source>
        <dbReference type="Proteomes" id="UP000640333"/>
    </source>
</evidence>
<keyword evidence="11" id="KW-1185">Reference proteome</keyword>
<dbReference type="GO" id="GO:0042834">
    <property type="term" value="F:peptidoglycan binding"/>
    <property type="evidence" value="ECO:0007669"/>
    <property type="project" value="InterPro"/>
</dbReference>
<name>A0A8J7FD37_9GAMM</name>
<organism evidence="10 11">
    <name type="scientific">Pontibacterium sinense</name>
    <dbReference type="NCBI Taxonomy" id="2781979"/>
    <lineage>
        <taxon>Bacteria</taxon>
        <taxon>Pseudomonadati</taxon>
        <taxon>Pseudomonadota</taxon>
        <taxon>Gammaproteobacteria</taxon>
        <taxon>Oceanospirillales</taxon>
        <taxon>Oceanospirillaceae</taxon>
        <taxon>Pontibacterium</taxon>
    </lineage>
</organism>
<dbReference type="CDD" id="cd12797">
    <property type="entry name" value="M23_peptidase"/>
    <property type="match status" value="1"/>
</dbReference>
<evidence type="ECO:0000259" key="9">
    <source>
        <dbReference type="PROSITE" id="PS51782"/>
    </source>
</evidence>
<keyword evidence="3" id="KW-0645">Protease</keyword>
<evidence type="ECO:0000256" key="6">
    <source>
        <dbReference type="ARBA" id="ARBA00022833"/>
    </source>
</evidence>
<dbReference type="AlphaFoldDB" id="A0A8J7FD37"/>
<keyword evidence="4" id="KW-0479">Metal-binding</keyword>
<dbReference type="FunFam" id="2.70.70.10:FF:000002">
    <property type="entry name" value="Murein DD-endopeptidase MepM"/>
    <property type="match status" value="1"/>
</dbReference>
<evidence type="ECO:0000256" key="1">
    <source>
        <dbReference type="ARBA" id="ARBA00001947"/>
    </source>
</evidence>
<keyword evidence="5" id="KW-0378">Hydrolase</keyword>
<feature type="compositionally biased region" description="Polar residues" evidence="8">
    <location>
        <begin position="44"/>
        <end position="53"/>
    </location>
</feature>
<dbReference type="PROSITE" id="PS51782">
    <property type="entry name" value="LYSM"/>
    <property type="match status" value="1"/>
</dbReference>
<evidence type="ECO:0000256" key="5">
    <source>
        <dbReference type="ARBA" id="ARBA00022801"/>
    </source>
</evidence>
<comment type="caution">
    <text evidence="10">The sequence shown here is derived from an EMBL/GenBank/DDBJ whole genome shotgun (WGS) entry which is preliminary data.</text>
</comment>
<dbReference type="GO" id="GO:0006508">
    <property type="term" value="P:proteolysis"/>
    <property type="evidence" value="ECO:0007669"/>
    <property type="project" value="UniProtKB-KW"/>
</dbReference>